<dbReference type="Proteomes" id="UP000434475">
    <property type="component" value="Unassembled WGS sequence"/>
</dbReference>
<dbReference type="Pfam" id="PF00583">
    <property type="entry name" value="Acetyltransf_1"/>
    <property type="match status" value="1"/>
</dbReference>
<proteinExistence type="predicted"/>
<dbReference type="InterPro" id="IPR000182">
    <property type="entry name" value="GNAT_dom"/>
</dbReference>
<reference evidence="3 4" key="1">
    <citation type="journal article" date="2019" name="Nat. Med.">
        <title>A library of human gut bacterial isolates paired with longitudinal multiomics data enables mechanistic microbiome research.</title>
        <authorList>
            <person name="Poyet M."/>
            <person name="Groussin M."/>
            <person name="Gibbons S.M."/>
            <person name="Avila-Pacheco J."/>
            <person name="Jiang X."/>
            <person name="Kearney S.M."/>
            <person name="Perrotta A.R."/>
            <person name="Berdy B."/>
            <person name="Zhao S."/>
            <person name="Lieberman T.D."/>
            <person name="Swanson P.K."/>
            <person name="Smith M."/>
            <person name="Roesemann S."/>
            <person name="Alexander J.E."/>
            <person name="Rich S.A."/>
            <person name="Livny J."/>
            <person name="Vlamakis H."/>
            <person name="Clish C."/>
            <person name="Bullock K."/>
            <person name="Deik A."/>
            <person name="Scott J."/>
            <person name="Pierce K.A."/>
            <person name="Xavier R.J."/>
            <person name="Alm E.J."/>
        </authorList>
    </citation>
    <scope>NUCLEOTIDE SEQUENCE [LARGE SCALE GENOMIC DNA]</scope>
    <source>
        <strain evidence="3 4">BIOML-A2</strain>
    </source>
</reference>
<dbReference type="GO" id="GO:0016747">
    <property type="term" value="F:acyltransferase activity, transferring groups other than amino-acyl groups"/>
    <property type="evidence" value="ECO:0007669"/>
    <property type="project" value="InterPro"/>
</dbReference>
<protein>
    <submittedName>
        <fullName evidence="3">GNAT family N-acetyltransferase</fullName>
        <ecNumber evidence="2">2.3.1.-</ecNumber>
    </submittedName>
</protein>
<gene>
    <name evidence="3" type="ORF">GKE97_24845</name>
    <name evidence="2" type="ORF">PNE06_01300</name>
</gene>
<name>A0A6I2RAW8_FLAPL</name>
<evidence type="ECO:0000259" key="1">
    <source>
        <dbReference type="PROSITE" id="PS51186"/>
    </source>
</evidence>
<organism evidence="3 4">
    <name type="scientific">Flavonifractor plautii</name>
    <name type="common">Fusobacterium plautii</name>
    <dbReference type="NCBI Taxonomy" id="292800"/>
    <lineage>
        <taxon>Bacteria</taxon>
        <taxon>Bacillati</taxon>
        <taxon>Bacillota</taxon>
        <taxon>Clostridia</taxon>
        <taxon>Eubacteriales</taxon>
        <taxon>Oscillospiraceae</taxon>
        <taxon>Flavonifractor</taxon>
    </lineage>
</organism>
<dbReference type="SUPFAM" id="SSF55729">
    <property type="entry name" value="Acyl-CoA N-acyltransferases (Nat)"/>
    <property type="match status" value="1"/>
</dbReference>
<dbReference type="EC" id="2.3.1.-" evidence="2"/>
<evidence type="ECO:0000313" key="2">
    <source>
        <dbReference type="EMBL" id="MDB7931697.1"/>
    </source>
</evidence>
<dbReference type="EMBL" id="WKPR01000049">
    <property type="protein sequence ID" value="MSB22693.1"/>
    <property type="molecule type" value="Genomic_DNA"/>
</dbReference>
<dbReference type="Gene3D" id="3.40.630.30">
    <property type="match status" value="1"/>
</dbReference>
<reference evidence="2" key="2">
    <citation type="submission" date="2023-01" db="EMBL/GenBank/DDBJ databases">
        <title>Human gut microbiome strain richness.</title>
        <authorList>
            <person name="Chen-Liaw A."/>
        </authorList>
    </citation>
    <scope>NUCLEOTIDE SEQUENCE</scope>
    <source>
        <strain evidence="2">1001287st1_F4_1001285I_161205</strain>
    </source>
</reference>
<dbReference type="Proteomes" id="UP001211173">
    <property type="component" value="Unassembled WGS sequence"/>
</dbReference>
<accession>A0A6I2RAW8</accession>
<dbReference type="EMBL" id="JAQLWV010000002">
    <property type="protein sequence ID" value="MDB7931697.1"/>
    <property type="molecule type" value="Genomic_DNA"/>
</dbReference>
<sequence>MVRELTRERTEDFQTACAYERVFGSEILTLLRVYGLEDDQVRFYLEEQEGRPAAAIALQDRALWVSVRPGTGVEDLAVLAQSIDGLLEVNGDLAIAQALQPILGGEIDSSVYMVYRGEMPPADPAVRLGTREEVFDLLQRGHPYFRAHHADFAPWAEEMARKQELGLAELFVMEAEGQLVGTGSIGAEDDECGVITSVSVVPEFRRRGYGGRITSAVTRRILEKGKTPRMNAGYEEVVRLYRSLGFADCGNWGCLYLKGLPV</sequence>
<feature type="domain" description="N-acetyltransferase" evidence="1">
    <location>
        <begin position="124"/>
        <end position="262"/>
    </location>
</feature>
<keyword evidence="3" id="KW-0808">Transferase</keyword>
<evidence type="ECO:0000313" key="4">
    <source>
        <dbReference type="Proteomes" id="UP000434475"/>
    </source>
</evidence>
<dbReference type="RefSeq" id="WP_009260846.1">
    <property type="nucleotide sequence ID" value="NZ_BAABXT010000001.1"/>
</dbReference>
<comment type="caution">
    <text evidence="3">The sequence shown here is derived from an EMBL/GenBank/DDBJ whole genome shotgun (WGS) entry which is preliminary data.</text>
</comment>
<dbReference type="CDD" id="cd04301">
    <property type="entry name" value="NAT_SF"/>
    <property type="match status" value="1"/>
</dbReference>
<evidence type="ECO:0000313" key="3">
    <source>
        <dbReference type="EMBL" id="MSB22693.1"/>
    </source>
</evidence>
<keyword evidence="2" id="KW-0012">Acyltransferase</keyword>
<dbReference type="AlphaFoldDB" id="A0A6I2RAW8"/>
<dbReference type="PROSITE" id="PS51186">
    <property type="entry name" value="GNAT"/>
    <property type="match status" value="1"/>
</dbReference>
<dbReference type="InterPro" id="IPR016181">
    <property type="entry name" value="Acyl_CoA_acyltransferase"/>
</dbReference>